<feature type="transmembrane region" description="Helical" evidence="7">
    <location>
        <begin position="28"/>
        <end position="51"/>
    </location>
</feature>
<sequence length="435" mass="43803">MPTDPGTARFPRSSPYWPVLTHPLLRRVLPGLAVSALGDGMALVAVTWLALRLAPPGQRGIWTGLAVAAYTLPSAAGTVLLGRLLAGRDGARLAGWDATLRAAALAAIPGAQLAGLLDVRWYVVLLAASSLLHGWGSAGRFTLVAELLPPRHHLPANAVLGMLSQAATIVGPPLAGLLIAAVGPVWVIAVDAATFAVLAVTYRLAIPRGGPPGEPGPAPARTAGFRVIRGDPALLGLLVLSFGFFLLFGPFYVAMPVLVTDDLHGSATTLGLYYTAFGVGALAGGLGTGYLSGWPLGPTTAGIVVGFGAALLPLGLGLPVGLSLPAFAVAGLVWAPYRSTSMALFQRRADAGRLTAALAAQSAITVLAVPLGTMLGGPLTSALGARRTLLACALATVVLGLVATVATVLRRRTAAPAAGDGCGVGKAEARVGGSG</sequence>
<dbReference type="EMBL" id="LT594323">
    <property type="protein sequence ID" value="SBT45428.1"/>
    <property type="molecule type" value="Genomic_DNA"/>
</dbReference>
<evidence type="ECO:0000313" key="8">
    <source>
        <dbReference type="EMBL" id="SBT45428.1"/>
    </source>
</evidence>
<evidence type="ECO:0000256" key="3">
    <source>
        <dbReference type="ARBA" id="ARBA00022475"/>
    </source>
</evidence>
<proteinExistence type="predicted"/>
<keyword evidence="6 7" id="KW-0472">Membrane</keyword>
<dbReference type="Gene3D" id="1.20.1250.20">
    <property type="entry name" value="MFS general substrate transporter like domains"/>
    <property type="match status" value="1"/>
</dbReference>
<evidence type="ECO:0000256" key="2">
    <source>
        <dbReference type="ARBA" id="ARBA00022448"/>
    </source>
</evidence>
<dbReference type="AlphaFoldDB" id="A0A1A8ZMV7"/>
<evidence type="ECO:0000256" key="4">
    <source>
        <dbReference type="ARBA" id="ARBA00022692"/>
    </source>
</evidence>
<feature type="transmembrane region" description="Helical" evidence="7">
    <location>
        <begin position="356"/>
        <end position="376"/>
    </location>
</feature>
<gene>
    <name evidence="8" type="ORF">GA0070611_3027</name>
</gene>
<evidence type="ECO:0000256" key="7">
    <source>
        <dbReference type="SAM" id="Phobius"/>
    </source>
</evidence>
<protein>
    <submittedName>
        <fullName evidence="8">Predicted arabinose efflux permease, MFS family</fullName>
    </submittedName>
</protein>
<evidence type="ECO:0000256" key="5">
    <source>
        <dbReference type="ARBA" id="ARBA00022989"/>
    </source>
</evidence>
<dbReference type="SUPFAM" id="SSF103473">
    <property type="entry name" value="MFS general substrate transporter"/>
    <property type="match status" value="1"/>
</dbReference>
<dbReference type="Pfam" id="PF07690">
    <property type="entry name" value="MFS_1"/>
    <property type="match status" value="1"/>
</dbReference>
<dbReference type="GO" id="GO:0005886">
    <property type="term" value="C:plasma membrane"/>
    <property type="evidence" value="ECO:0007669"/>
    <property type="project" value="UniProtKB-SubCell"/>
</dbReference>
<feature type="transmembrane region" description="Helical" evidence="7">
    <location>
        <begin position="271"/>
        <end position="291"/>
    </location>
</feature>
<comment type="subcellular location">
    <subcellularLocation>
        <location evidence="1">Cell inner membrane</location>
        <topology evidence="1">Multi-pass membrane protein</topology>
    </subcellularLocation>
</comment>
<dbReference type="STRING" id="261654.GA0070611_3027"/>
<dbReference type="GO" id="GO:0022857">
    <property type="term" value="F:transmembrane transporter activity"/>
    <property type="evidence" value="ECO:0007669"/>
    <property type="project" value="InterPro"/>
</dbReference>
<feature type="transmembrane region" description="Helical" evidence="7">
    <location>
        <begin position="388"/>
        <end position="409"/>
    </location>
</feature>
<feature type="transmembrane region" description="Helical" evidence="7">
    <location>
        <begin position="63"/>
        <end position="86"/>
    </location>
</feature>
<dbReference type="InterPro" id="IPR036259">
    <property type="entry name" value="MFS_trans_sf"/>
</dbReference>
<keyword evidence="4 7" id="KW-0812">Transmembrane</keyword>
<dbReference type="RefSeq" id="WP_091664497.1">
    <property type="nucleotide sequence ID" value="NZ_LT594323.1"/>
</dbReference>
<reference evidence="9" key="1">
    <citation type="submission" date="2016-06" db="EMBL/GenBank/DDBJ databases">
        <authorList>
            <person name="Varghese N."/>
            <person name="Submissions Spin"/>
        </authorList>
    </citation>
    <scope>NUCLEOTIDE SEQUENCE [LARGE SCALE GENOMIC DNA]</scope>
    <source>
        <strain evidence="9">DSM 44815</strain>
    </source>
</reference>
<dbReference type="PANTHER" id="PTHR23513">
    <property type="entry name" value="INTEGRAL MEMBRANE EFFLUX PROTEIN-RELATED"/>
    <property type="match status" value="1"/>
</dbReference>
<dbReference type="PATRIC" id="fig|261654.4.peg.3079"/>
<name>A0A1A8ZMV7_9ACTN</name>
<keyword evidence="2" id="KW-0813">Transport</keyword>
<feature type="transmembrane region" description="Helical" evidence="7">
    <location>
        <begin position="121"/>
        <end position="138"/>
    </location>
</feature>
<evidence type="ECO:0000256" key="1">
    <source>
        <dbReference type="ARBA" id="ARBA00004429"/>
    </source>
</evidence>
<feature type="transmembrane region" description="Helical" evidence="7">
    <location>
        <begin position="234"/>
        <end position="259"/>
    </location>
</feature>
<keyword evidence="3" id="KW-1003">Cell membrane</keyword>
<evidence type="ECO:0000256" key="6">
    <source>
        <dbReference type="ARBA" id="ARBA00023136"/>
    </source>
</evidence>
<feature type="transmembrane region" description="Helical" evidence="7">
    <location>
        <begin position="303"/>
        <end position="335"/>
    </location>
</feature>
<feature type="transmembrane region" description="Helical" evidence="7">
    <location>
        <begin position="185"/>
        <end position="205"/>
    </location>
</feature>
<accession>A0A1A8ZMV7</accession>
<feature type="transmembrane region" description="Helical" evidence="7">
    <location>
        <begin position="158"/>
        <end position="178"/>
    </location>
</feature>
<keyword evidence="5 7" id="KW-1133">Transmembrane helix</keyword>
<organism evidence="8 9">
    <name type="scientific">Micromonospora auratinigra</name>
    <dbReference type="NCBI Taxonomy" id="261654"/>
    <lineage>
        <taxon>Bacteria</taxon>
        <taxon>Bacillati</taxon>
        <taxon>Actinomycetota</taxon>
        <taxon>Actinomycetes</taxon>
        <taxon>Micromonosporales</taxon>
        <taxon>Micromonosporaceae</taxon>
        <taxon>Micromonospora</taxon>
    </lineage>
</organism>
<keyword evidence="9" id="KW-1185">Reference proteome</keyword>
<dbReference type="OrthoDB" id="3661340at2"/>
<dbReference type="PANTHER" id="PTHR23513:SF9">
    <property type="entry name" value="ENTEROBACTIN EXPORTER ENTS"/>
    <property type="match status" value="1"/>
</dbReference>
<dbReference type="Proteomes" id="UP000199385">
    <property type="component" value="Chromosome I"/>
</dbReference>
<evidence type="ECO:0000313" key="9">
    <source>
        <dbReference type="Proteomes" id="UP000199385"/>
    </source>
</evidence>
<dbReference type="InterPro" id="IPR011701">
    <property type="entry name" value="MFS"/>
</dbReference>